<dbReference type="Proteomes" id="UP000887540">
    <property type="component" value="Unplaced"/>
</dbReference>
<reference evidence="2" key="1">
    <citation type="submission" date="2022-11" db="UniProtKB">
        <authorList>
            <consortium name="WormBaseParasite"/>
        </authorList>
    </citation>
    <scope>IDENTIFICATION</scope>
</reference>
<name>A0A914DK30_9BILA</name>
<organism evidence="1 2">
    <name type="scientific">Acrobeloides nanus</name>
    <dbReference type="NCBI Taxonomy" id="290746"/>
    <lineage>
        <taxon>Eukaryota</taxon>
        <taxon>Metazoa</taxon>
        <taxon>Ecdysozoa</taxon>
        <taxon>Nematoda</taxon>
        <taxon>Chromadorea</taxon>
        <taxon>Rhabditida</taxon>
        <taxon>Tylenchina</taxon>
        <taxon>Cephalobomorpha</taxon>
        <taxon>Cephaloboidea</taxon>
        <taxon>Cephalobidae</taxon>
        <taxon>Acrobeloides</taxon>
    </lineage>
</organism>
<dbReference type="WBParaSite" id="ACRNAN_scaffold28464.g26559.t1">
    <property type="protein sequence ID" value="ACRNAN_scaffold28464.g26559.t1"/>
    <property type="gene ID" value="ACRNAN_scaffold28464.g26559"/>
</dbReference>
<keyword evidence="1" id="KW-1185">Reference proteome</keyword>
<dbReference type="AlphaFoldDB" id="A0A914DK30"/>
<evidence type="ECO:0000313" key="2">
    <source>
        <dbReference type="WBParaSite" id="ACRNAN_scaffold28464.g26559.t1"/>
    </source>
</evidence>
<evidence type="ECO:0000313" key="1">
    <source>
        <dbReference type="Proteomes" id="UP000887540"/>
    </source>
</evidence>
<accession>A0A914DK30</accession>
<sequence>MFLYPYVKFQGHHYDENREPAPFPKIDMPSSEIQQSSIVSQDQGPFNSPLTAYVSYLDNGRSRTSISRSDYSFCLLVTKAIVASVEHLVESELPEHRVVVVLLKLILDSIDLKVYYDILIRNRIYHHLSLLFH</sequence>
<protein>
    <submittedName>
        <fullName evidence="2">Uncharacterized protein</fullName>
    </submittedName>
</protein>
<proteinExistence type="predicted"/>